<accession>A0AAP2S640</accession>
<dbReference type="RefSeq" id="WP_236326945.1">
    <property type="nucleotide sequence ID" value="NZ_WJZX01000237.1"/>
</dbReference>
<organism evidence="1 2">
    <name type="scientific">Pseudomonas poae</name>
    <dbReference type="NCBI Taxonomy" id="200451"/>
    <lineage>
        <taxon>Bacteria</taxon>
        <taxon>Pseudomonadati</taxon>
        <taxon>Pseudomonadota</taxon>
        <taxon>Gammaproteobacteria</taxon>
        <taxon>Pseudomonadales</taxon>
        <taxon>Pseudomonadaceae</taxon>
        <taxon>Pseudomonas</taxon>
    </lineage>
</organism>
<dbReference type="AlphaFoldDB" id="A0AAP2S640"/>
<sequence>MNIKIPNYEILNFDRESLIVSDVGVSKVHSQPLVNVLSKLQLSSMITKSEINELLLENGLDADKAFQYLEKIFPFKAVSDTYFEKIVIIHDWRGKVGLESLYLQELGGLLEFRNIVDTNVVKAVQDLSCFIVIVCYSYNYEVIKKLHFDLAEASPRSAISVCWPMGDLFCIGQPYIPEIGNPCHFCMVDRLVDNKSVISNQNNWAGVLAFCRSKHLSVPFKALSLYQELLVMGAVLRVIKFFTGSECVRRFQDDVLYVSYLQLSDGKIFKDSIAHWYMCDCLRGQ</sequence>
<comment type="caution">
    <text evidence="1">The sequence shown here is derived from an EMBL/GenBank/DDBJ whole genome shotgun (WGS) entry which is preliminary data.</text>
</comment>
<protein>
    <submittedName>
        <fullName evidence="1">McbB family protein</fullName>
    </submittedName>
</protein>
<dbReference type="NCBIfam" id="TIGR04424">
    <property type="entry name" value="metallo_McbB"/>
    <property type="match status" value="1"/>
</dbReference>
<dbReference type="EMBL" id="WJZX01000237">
    <property type="protein sequence ID" value="MCF5658253.1"/>
    <property type="molecule type" value="Genomic_DNA"/>
</dbReference>
<proteinExistence type="predicted"/>
<gene>
    <name evidence="1" type="ORF">GIV46_25005</name>
</gene>
<dbReference type="Proteomes" id="UP000814126">
    <property type="component" value="Unassembled WGS sequence"/>
</dbReference>
<evidence type="ECO:0000313" key="1">
    <source>
        <dbReference type="EMBL" id="MCF5658253.1"/>
    </source>
</evidence>
<dbReference type="InterPro" id="IPR030956">
    <property type="entry name" value="McbB"/>
</dbReference>
<name>A0AAP2S640_9PSED</name>
<evidence type="ECO:0000313" key="2">
    <source>
        <dbReference type="Proteomes" id="UP000814126"/>
    </source>
</evidence>
<reference evidence="1" key="1">
    <citation type="submission" date="2019-11" db="EMBL/GenBank/DDBJ databases">
        <title>Epiphytic Pseudomonas syringae from cherry orchards.</title>
        <authorList>
            <person name="Hulin M.T."/>
        </authorList>
    </citation>
    <scope>NUCLEOTIDE SEQUENCE</scope>
    <source>
        <strain evidence="1">PA-2-1F</strain>
    </source>
</reference>